<dbReference type="AlphaFoldDB" id="A0A7J0BUD7"/>
<dbReference type="InterPro" id="IPR007543">
    <property type="entry name" value="LptD_C"/>
</dbReference>
<keyword evidence="3" id="KW-1185">Reference proteome</keyword>
<proteinExistence type="inferred from homology"/>
<protein>
    <submittedName>
        <fullName evidence="2">LPS-assembly protein LptD</fullName>
    </submittedName>
</protein>
<sequence>MLNEDEESVVWSLHADKVTSLNDSKVMEGEGNVALRQGDDYLKADFVRYFAATNWVLLRGNVEVKLGEDLMEAEEAEFDLGNRIGWLKNGKVFVDGPHMYLSGERVNKHWGDFYSFKNAKITACDGDVPAWSVSAGSATIELDGYSQLWGTSFAIKDTSVSYVPYFVLPMKTSRQTGFLFPEFGYSKRLGVWYSQPFYWAINESSDLTISEQWIERRGMMSGVEYRHQYTPYDKGWWRLDAMWDNRRHRAEANEPRGLDNDGLVRTNPERFWLRGMFDGSLGDPRWKMKMDLDVVSDQNYLREFKQSSAAYYPTRKTLNEHFGRDLQEIDQNRTSEILVSRDWERVGIAFGARFEQNLDVGNGNITSRRNTTLQRLPQFDMFLFKGGLPVQSPAIPIEFEAEGQAVNFFRHNGTSGSRFEIHPSVSVPLVSEYGTIIPKAGWRVTQYNTDKVQQLDTDRGTGRGTQRDIPDFSVAAFTELARTFEVTPEGSFLPTADNVGESRWMAVRHSFQPRIEYSHVPNVNQMDNPYYDVNDRIEPENELRVSLTNVLSRKAATVTMLDGEHASAPALEYSYKDVMRFRLDQAYDFRESERTDHLDEYKRRPLSDTMAELSFSPMQYVDVTNRSFWSPYTGSITSHEHLLGFYLDDVGRIDTGLDFRDRIDEYKRQREDRLRIFKTEATLSFFKPWSFRTLYRADVEKGTDLEKTVELVYTHQCFEIIAQFSRTPDDDSVNLYVKIPGLTF</sequence>
<gene>
    <name evidence="2" type="primary">lptD</name>
    <name evidence="2" type="ORF">DSM19430T_19620</name>
</gene>
<feature type="domain" description="LptD C-terminal" evidence="1">
    <location>
        <begin position="270"/>
        <end position="684"/>
    </location>
</feature>
<accession>A0A7J0BUD7</accession>
<dbReference type="PANTHER" id="PTHR30189">
    <property type="entry name" value="LPS-ASSEMBLY PROTEIN"/>
    <property type="match status" value="1"/>
</dbReference>
<dbReference type="GO" id="GO:0043165">
    <property type="term" value="P:Gram-negative-bacterium-type cell outer membrane assembly"/>
    <property type="evidence" value="ECO:0007669"/>
    <property type="project" value="InterPro"/>
</dbReference>
<dbReference type="Pfam" id="PF04453">
    <property type="entry name" value="LptD"/>
    <property type="match status" value="1"/>
</dbReference>
<comment type="caution">
    <text evidence="2">The sequence shown here is derived from an EMBL/GenBank/DDBJ whole genome shotgun (WGS) entry which is preliminary data.</text>
</comment>
<evidence type="ECO:0000313" key="2">
    <source>
        <dbReference type="EMBL" id="GFM37278.1"/>
    </source>
</evidence>
<dbReference type="GO" id="GO:0015920">
    <property type="term" value="P:lipopolysaccharide transport"/>
    <property type="evidence" value="ECO:0007669"/>
    <property type="project" value="InterPro"/>
</dbReference>
<dbReference type="GO" id="GO:0009279">
    <property type="term" value="C:cell outer membrane"/>
    <property type="evidence" value="ECO:0007669"/>
    <property type="project" value="InterPro"/>
</dbReference>
<evidence type="ECO:0000313" key="3">
    <source>
        <dbReference type="Proteomes" id="UP000503820"/>
    </source>
</evidence>
<dbReference type="GO" id="GO:1990351">
    <property type="term" value="C:transporter complex"/>
    <property type="evidence" value="ECO:0007669"/>
    <property type="project" value="TreeGrafter"/>
</dbReference>
<name>A0A7J0BUD7_9BACT</name>
<dbReference type="Proteomes" id="UP000503820">
    <property type="component" value="Unassembled WGS sequence"/>
</dbReference>
<dbReference type="InterPro" id="IPR050218">
    <property type="entry name" value="LptD"/>
</dbReference>
<dbReference type="PANTHER" id="PTHR30189:SF1">
    <property type="entry name" value="LPS-ASSEMBLY PROTEIN LPTD"/>
    <property type="match status" value="1"/>
</dbReference>
<organism evidence="2 3">
    <name type="scientific">Desulfovibrio psychrotolerans</name>
    <dbReference type="NCBI Taxonomy" id="415242"/>
    <lineage>
        <taxon>Bacteria</taxon>
        <taxon>Pseudomonadati</taxon>
        <taxon>Thermodesulfobacteriota</taxon>
        <taxon>Desulfovibrionia</taxon>
        <taxon>Desulfovibrionales</taxon>
        <taxon>Desulfovibrionaceae</taxon>
        <taxon>Desulfovibrio</taxon>
    </lineage>
</organism>
<dbReference type="EMBL" id="BLVP01000008">
    <property type="protein sequence ID" value="GFM37278.1"/>
    <property type="molecule type" value="Genomic_DNA"/>
</dbReference>
<reference evidence="2 3" key="1">
    <citation type="submission" date="2020-05" db="EMBL/GenBank/DDBJ databases">
        <title>Draft genome sequence of Desulfovibrio psychrotolerans JS1T.</title>
        <authorList>
            <person name="Ueno A."/>
            <person name="Tamazawa S."/>
            <person name="Tamamura S."/>
            <person name="Murakami T."/>
            <person name="Kiyama T."/>
            <person name="Inomata H."/>
            <person name="Amano Y."/>
            <person name="Miyakawa K."/>
            <person name="Tamaki H."/>
            <person name="Naganuma T."/>
            <person name="Kaneko K."/>
        </authorList>
    </citation>
    <scope>NUCLEOTIDE SEQUENCE [LARGE SCALE GENOMIC DNA]</scope>
    <source>
        <strain evidence="2 3">JS1</strain>
    </source>
</reference>
<dbReference type="RefSeq" id="WP_174409895.1">
    <property type="nucleotide sequence ID" value="NZ_BLVP01000008.1"/>
</dbReference>
<dbReference type="HAMAP" id="MF_01411">
    <property type="entry name" value="LPS_assembly_LptD"/>
    <property type="match status" value="1"/>
</dbReference>
<dbReference type="InterPro" id="IPR020889">
    <property type="entry name" value="LipoPS_assembly_LptD"/>
</dbReference>
<evidence type="ECO:0000259" key="1">
    <source>
        <dbReference type="Pfam" id="PF04453"/>
    </source>
</evidence>